<dbReference type="PANTHER" id="PTHR13379">
    <property type="entry name" value="UNCHARACTERIZED DUF1308"/>
    <property type="match status" value="1"/>
</dbReference>
<dbReference type="STRING" id="307507.A0A2V0NYT0"/>
<proteinExistence type="predicted"/>
<dbReference type="OrthoDB" id="441890at2759"/>
<organism evidence="2 3">
    <name type="scientific">Raphidocelis subcapitata</name>
    <dbReference type="NCBI Taxonomy" id="307507"/>
    <lineage>
        <taxon>Eukaryota</taxon>
        <taxon>Viridiplantae</taxon>
        <taxon>Chlorophyta</taxon>
        <taxon>core chlorophytes</taxon>
        <taxon>Chlorophyceae</taxon>
        <taxon>CS clade</taxon>
        <taxon>Sphaeropleales</taxon>
        <taxon>Selenastraceae</taxon>
        <taxon>Raphidocelis</taxon>
    </lineage>
</organism>
<feature type="region of interest" description="Disordered" evidence="1">
    <location>
        <begin position="172"/>
        <end position="210"/>
    </location>
</feature>
<feature type="region of interest" description="Disordered" evidence="1">
    <location>
        <begin position="421"/>
        <end position="460"/>
    </location>
</feature>
<reference evidence="2 3" key="1">
    <citation type="journal article" date="2018" name="Sci. Rep.">
        <title>Raphidocelis subcapitata (=Pseudokirchneriella subcapitata) provides an insight into genome evolution and environmental adaptations in the Sphaeropleales.</title>
        <authorList>
            <person name="Suzuki S."/>
            <person name="Yamaguchi H."/>
            <person name="Nakajima N."/>
            <person name="Kawachi M."/>
        </authorList>
    </citation>
    <scope>NUCLEOTIDE SEQUENCE [LARGE SCALE GENOMIC DNA]</scope>
    <source>
        <strain evidence="2 3">NIES-35</strain>
    </source>
</reference>
<protein>
    <submittedName>
        <fullName evidence="2">Uncharacterized protein</fullName>
    </submittedName>
</protein>
<dbReference type="PANTHER" id="PTHR13379:SF0">
    <property type="entry name" value="UPF0415 PROTEIN C7ORF25"/>
    <property type="match status" value="1"/>
</dbReference>
<comment type="caution">
    <text evidence="2">The sequence shown here is derived from an EMBL/GenBank/DDBJ whole genome shotgun (WGS) entry which is preliminary data.</text>
</comment>
<feature type="compositionally biased region" description="Low complexity" evidence="1">
    <location>
        <begin position="424"/>
        <end position="441"/>
    </location>
</feature>
<feature type="compositionally biased region" description="Gly residues" evidence="1">
    <location>
        <begin position="172"/>
        <end position="205"/>
    </location>
</feature>
<gene>
    <name evidence="2" type="ORF">Rsub_02681</name>
</gene>
<evidence type="ECO:0000313" key="2">
    <source>
        <dbReference type="EMBL" id="GBF89975.1"/>
    </source>
</evidence>
<dbReference type="Proteomes" id="UP000247498">
    <property type="component" value="Unassembled WGS sequence"/>
</dbReference>
<evidence type="ECO:0000313" key="3">
    <source>
        <dbReference type="Proteomes" id="UP000247498"/>
    </source>
</evidence>
<dbReference type="InParanoid" id="A0A2V0NYT0"/>
<evidence type="ECO:0000256" key="1">
    <source>
        <dbReference type="SAM" id="MobiDB-lite"/>
    </source>
</evidence>
<feature type="region of interest" description="Disordered" evidence="1">
    <location>
        <begin position="1"/>
        <end position="23"/>
    </location>
</feature>
<keyword evidence="3" id="KW-1185">Reference proteome</keyword>
<dbReference type="AlphaFoldDB" id="A0A2V0NYT0"/>
<accession>A0A2V0NYT0</accession>
<dbReference type="EMBL" id="BDRX01000014">
    <property type="protein sequence ID" value="GBF89975.1"/>
    <property type="molecule type" value="Genomic_DNA"/>
</dbReference>
<sequence>MPQPAQPHGATGSCPAATEAAAGPPTPAALLAALPPSVATHPGRGAALPALGQLLRLLNEAHAIAEARRGVDNMHKLAKRIRQNAGGVEQHIARLNNGAPAAPAAAAAAAPAAEEAAAAGAAAPADEPGDGPSAAVLQGVLNNIRGFVAELQAVDEAPGVVAVLKKFRAPADGGGGSSGAAADGGGGGGAAAGAGGATGSGGPAAGGSPAAGGDVVVEVDVVAHGGQTWIEVKGSQAFGVGSKRWLGAEGLKQQVAAMVAVARSPGCAVRYRPPQVVVFCPLGADPEVAAELEAMGARVASGIGSLADLPEPHPPPATTNLDTTSLCALVSEVSHRPTGDPEIAAWAARTSHWAGCVAAERERRVLSELGPFVSSGRRLIAASTAVDQFERLLVFGGPSERRRWREEVLPRIEVYEAAGDDGGAAEAAADGSGARAATSSSGDGGSGADGRPSAAAAPPPARRVFRMPPAIAQLQQQQQLRCDVFGLGLALEALTLTANSNAVRHLGDQRVALEARVHRPVWLTGL</sequence>
<name>A0A2V0NYT0_9CHLO</name>